<dbReference type="InterPro" id="IPR017871">
    <property type="entry name" value="ABC_transporter-like_CS"/>
</dbReference>
<feature type="domain" description="ABC transporter" evidence="11">
    <location>
        <begin position="464"/>
        <end position="699"/>
    </location>
</feature>
<dbReference type="GO" id="GO:0005319">
    <property type="term" value="F:lipid transporter activity"/>
    <property type="evidence" value="ECO:0007669"/>
    <property type="project" value="TreeGrafter"/>
</dbReference>
<feature type="transmembrane region" description="Helical" evidence="10">
    <location>
        <begin position="228"/>
        <end position="245"/>
    </location>
</feature>
<feature type="transmembrane region" description="Helical" evidence="10">
    <location>
        <begin position="305"/>
        <end position="328"/>
    </location>
</feature>
<keyword evidence="3" id="KW-0813">Transport</keyword>
<dbReference type="InterPro" id="IPR003593">
    <property type="entry name" value="AAA+_ATPase"/>
</dbReference>
<dbReference type="InParanoid" id="A0A0C3FTX2"/>
<evidence type="ECO:0000256" key="7">
    <source>
        <dbReference type="ARBA" id="ARBA00022840"/>
    </source>
</evidence>
<dbReference type="CDD" id="cd03263">
    <property type="entry name" value="ABC_subfamily_A"/>
    <property type="match status" value="2"/>
</dbReference>
<keyword evidence="9 10" id="KW-0472">Membrane</keyword>
<feature type="domain" description="ABC transporter" evidence="11">
    <location>
        <begin position="1270"/>
        <end position="1498"/>
    </location>
</feature>
<feature type="transmembrane region" description="Helical" evidence="10">
    <location>
        <begin position="271"/>
        <end position="293"/>
    </location>
</feature>
<evidence type="ECO:0000256" key="3">
    <source>
        <dbReference type="ARBA" id="ARBA00022448"/>
    </source>
</evidence>
<dbReference type="InterPro" id="IPR026082">
    <property type="entry name" value="ABCA"/>
</dbReference>
<comment type="similarity">
    <text evidence="2">Belongs to the ABC transporter superfamily. ABCA family.</text>
</comment>
<evidence type="ECO:0000313" key="13">
    <source>
        <dbReference type="Proteomes" id="UP000054166"/>
    </source>
</evidence>
<feature type="transmembrane region" description="Helical" evidence="10">
    <location>
        <begin position="1198"/>
        <end position="1219"/>
    </location>
</feature>
<reference evidence="12 13" key="1">
    <citation type="submission" date="2014-04" db="EMBL/GenBank/DDBJ databases">
        <authorList>
            <consortium name="DOE Joint Genome Institute"/>
            <person name="Kuo A."/>
            <person name="Tarkka M."/>
            <person name="Buscot F."/>
            <person name="Kohler A."/>
            <person name="Nagy L.G."/>
            <person name="Floudas D."/>
            <person name="Copeland A."/>
            <person name="Barry K.W."/>
            <person name="Cichocki N."/>
            <person name="Veneault-Fourrey C."/>
            <person name="LaButti K."/>
            <person name="Lindquist E.A."/>
            <person name="Lipzen A."/>
            <person name="Lundell T."/>
            <person name="Morin E."/>
            <person name="Murat C."/>
            <person name="Sun H."/>
            <person name="Tunlid A."/>
            <person name="Henrissat B."/>
            <person name="Grigoriev I.V."/>
            <person name="Hibbett D.S."/>
            <person name="Martin F."/>
            <person name="Nordberg H.P."/>
            <person name="Cantor M.N."/>
            <person name="Hua S.X."/>
        </authorList>
    </citation>
    <scope>NUCLEOTIDE SEQUENCE [LARGE SCALE GENOMIC DNA]</scope>
    <source>
        <strain evidence="12 13">F 1598</strain>
    </source>
</reference>
<keyword evidence="8 10" id="KW-1133">Transmembrane helix</keyword>
<keyword evidence="4 10" id="KW-0812">Transmembrane</keyword>
<dbReference type="PANTHER" id="PTHR19229">
    <property type="entry name" value="ATP-BINDING CASSETTE TRANSPORTER SUBFAMILY A ABCA"/>
    <property type="match status" value="1"/>
</dbReference>
<keyword evidence="13" id="KW-1185">Reference proteome</keyword>
<evidence type="ECO:0000259" key="11">
    <source>
        <dbReference type="PROSITE" id="PS50893"/>
    </source>
</evidence>
<dbReference type="InterPro" id="IPR003439">
    <property type="entry name" value="ABC_transporter-like_ATP-bd"/>
</dbReference>
<evidence type="ECO:0000256" key="10">
    <source>
        <dbReference type="SAM" id="Phobius"/>
    </source>
</evidence>
<feature type="transmembrane region" description="Helical" evidence="10">
    <location>
        <begin position="1086"/>
        <end position="1109"/>
    </location>
</feature>
<dbReference type="EMBL" id="KN832995">
    <property type="protein sequence ID" value="KIM82321.1"/>
    <property type="molecule type" value="Genomic_DNA"/>
</dbReference>
<dbReference type="Pfam" id="PF00005">
    <property type="entry name" value="ABC_tran"/>
    <property type="match status" value="2"/>
</dbReference>
<evidence type="ECO:0000256" key="6">
    <source>
        <dbReference type="ARBA" id="ARBA00022741"/>
    </source>
</evidence>
<evidence type="ECO:0000256" key="4">
    <source>
        <dbReference type="ARBA" id="ARBA00022692"/>
    </source>
</evidence>
<dbReference type="Pfam" id="PF12698">
    <property type="entry name" value="ABC2_membrane_3"/>
    <property type="match status" value="1"/>
</dbReference>
<keyword evidence="7" id="KW-0067">ATP-binding</keyword>
<protein>
    <recommendedName>
        <fullName evidence="11">ABC transporter domain-containing protein</fullName>
    </recommendedName>
</protein>
<dbReference type="GO" id="GO:0140359">
    <property type="term" value="F:ABC-type transporter activity"/>
    <property type="evidence" value="ECO:0007669"/>
    <property type="project" value="InterPro"/>
</dbReference>
<feature type="transmembrane region" description="Helical" evidence="10">
    <location>
        <begin position="400"/>
        <end position="420"/>
    </location>
</feature>
<dbReference type="GO" id="GO:0016887">
    <property type="term" value="F:ATP hydrolysis activity"/>
    <property type="evidence" value="ECO:0007669"/>
    <property type="project" value="InterPro"/>
</dbReference>
<feature type="transmembrane region" description="Helical" evidence="10">
    <location>
        <begin position="1149"/>
        <end position="1177"/>
    </location>
</feature>
<accession>A0A0C3FTX2</accession>
<evidence type="ECO:0000256" key="8">
    <source>
        <dbReference type="ARBA" id="ARBA00022989"/>
    </source>
</evidence>
<dbReference type="SUPFAM" id="SSF52540">
    <property type="entry name" value="P-loop containing nucleoside triphosphate hydrolases"/>
    <property type="match status" value="2"/>
</dbReference>
<organism evidence="12 13">
    <name type="scientific">Piloderma croceum (strain F 1598)</name>
    <dbReference type="NCBI Taxonomy" id="765440"/>
    <lineage>
        <taxon>Eukaryota</taxon>
        <taxon>Fungi</taxon>
        <taxon>Dikarya</taxon>
        <taxon>Basidiomycota</taxon>
        <taxon>Agaricomycotina</taxon>
        <taxon>Agaricomycetes</taxon>
        <taxon>Agaricomycetidae</taxon>
        <taxon>Atheliales</taxon>
        <taxon>Atheliaceae</taxon>
        <taxon>Piloderma</taxon>
    </lineage>
</organism>
<feature type="transmembrane region" description="Helical" evidence="10">
    <location>
        <begin position="1006"/>
        <end position="1028"/>
    </location>
</feature>
<evidence type="ECO:0000256" key="9">
    <source>
        <dbReference type="ARBA" id="ARBA00023136"/>
    </source>
</evidence>
<dbReference type="OrthoDB" id="8061355at2759"/>
<evidence type="ECO:0000256" key="2">
    <source>
        <dbReference type="ARBA" id="ARBA00008869"/>
    </source>
</evidence>
<dbReference type="GO" id="GO:0005524">
    <property type="term" value="F:ATP binding"/>
    <property type="evidence" value="ECO:0007669"/>
    <property type="project" value="UniProtKB-KW"/>
</dbReference>
<feature type="transmembrane region" description="Helical" evidence="10">
    <location>
        <begin position="1116"/>
        <end position="1137"/>
    </location>
</feature>
<evidence type="ECO:0000256" key="5">
    <source>
        <dbReference type="ARBA" id="ARBA00022737"/>
    </source>
</evidence>
<keyword evidence="5" id="KW-0677">Repeat</keyword>
<dbReference type="InterPro" id="IPR027417">
    <property type="entry name" value="P-loop_NTPase"/>
</dbReference>
<dbReference type="GO" id="GO:0016020">
    <property type="term" value="C:membrane"/>
    <property type="evidence" value="ECO:0007669"/>
    <property type="project" value="UniProtKB-SubCell"/>
</dbReference>
<feature type="transmembrane region" description="Helical" evidence="10">
    <location>
        <begin position="360"/>
        <end position="380"/>
    </location>
</feature>
<dbReference type="HOGENOM" id="CLU_001640_1_0_1"/>
<feature type="transmembrane region" description="Helical" evidence="10">
    <location>
        <begin position="1049"/>
        <end position="1074"/>
    </location>
</feature>
<name>A0A0C3FTX2_PILCF</name>
<reference evidence="13" key="2">
    <citation type="submission" date="2015-01" db="EMBL/GenBank/DDBJ databases">
        <title>Evolutionary Origins and Diversification of the Mycorrhizal Mutualists.</title>
        <authorList>
            <consortium name="DOE Joint Genome Institute"/>
            <consortium name="Mycorrhizal Genomics Consortium"/>
            <person name="Kohler A."/>
            <person name="Kuo A."/>
            <person name="Nagy L.G."/>
            <person name="Floudas D."/>
            <person name="Copeland A."/>
            <person name="Barry K.W."/>
            <person name="Cichocki N."/>
            <person name="Veneault-Fourrey C."/>
            <person name="LaButti K."/>
            <person name="Lindquist E.A."/>
            <person name="Lipzen A."/>
            <person name="Lundell T."/>
            <person name="Morin E."/>
            <person name="Murat C."/>
            <person name="Riley R."/>
            <person name="Ohm R."/>
            <person name="Sun H."/>
            <person name="Tunlid A."/>
            <person name="Henrissat B."/>
            <person name="Grigoriev I.V."/>
            <person name="Hibbett D.S."/>
            <person name="Martin F."/>
        </authorList>
    </citation>
    <scope>NUCLEOTIDE SEQUENCE [LARGE SCALE GENOMIC DNA]</scope>
    <source>
        <strain evidence="13">F 1598</strain>
    </source>
</reference>
<evidence type="ECO:0000313" key="12">
    <source>
        <dbReference type="EMBL" id="KIM82321.1"/>
    </source>
</evidence>
<feature type="transmembrane region" description="Helical" evidence="10">
    <location>
        <begin position="835"/>
        <end position="858"/>
    </location>
</feature>
<dbReference type="Gene3D" id="3.40.50.300">
    <property type="entry name" value="P-loop containing nucleotide triphosphate hydrolases"/>
    <property type="match status" value="2"/>
</dbReference>
<sequence length="1588" mass="172397">MPGIFLRQFTALCRKNGIVLSKHPFLNTLRCAILPLAYGIFLAVAQSFLIKPNNYGIGTPAPISSLSDQFDGSLSLIWADGTNGTGSPSADDIMAHITQGFTSSQLNAVKKAATPDEIPSFCPQNFNLFSECFAAVAFNHLPTSANDTNPIEYTIRADGGLFHIDVVRHTSDFEKKVLPLQWAVDKAIIELRTGSQIPTPLEWPFSQETNQEQSTDTRLSYIRGLRSLLVLALFICYIGIAYQLPGGFAGERANLLSSHLKAMGLLDSARIISWHVSISLAYLPAWIIVSIVWHFRIFSATNVGLIIVIHLLLGFSLASWSFFIAVPFGKSPQLAAVVSTFLAVLFAILALVFGHASTGAAFVFSIIFPPGFYIFVIRAICGFENHQIGTNVLHGDPDNGVVVLPLVIAAIIDIFLWPYLAVLLERRLYDACEPSSHGRPWWRFGKRKSGVNNNNSTLPAGIAISIRNLEKTFSTTIFRRKSGLVTAVSDLSIDIPKSGIFVLLGSNGAGKSTVLSVLGNLIGRTNGSVTFEGGAPRPPRGTLGIVPQKNVLFPELTCYQTLRLWRAVKHFDNSSEDEDIEQLLRDCDLGKKIHSNANNLSGGQKRKLQLAIGLVGGSKIVLVDECTSGVDPLSRRALWRTLTSVRLERTIVFTTHFLDEADLLADKIAVLAAPGKLVAEGSPVTLKSTLGQGYSIQVFFDESSQKEWRGPPAELIDRIRAIAPHASISSISTHQASYHLKTKDSATVEKVLQLLDDEKDAFHVVSYDVLGTSIEDIFLGLMHQEEGPGDAEKNSLSSPAIDEERLQLTDGRQMSPLSQASTIFYKRVLVARRSWLTPLLTVLIPVAGCCISLVFMVGRPESCVTTFLNATSTPLYLPSSPLDTLKFDAEASIVTSPPNITKTLGMTATLLRITNVADNATFIQTIDQHYRNLSLGGISLNTQSGQSLVAWEATPPGINGPAMVNLATNILYNSALNTSGNGGSAPALIRATYEDFPPVDAGTLVALRWVAFFGASMAVFPAFLALYVSKERRSSVQAMQMSNGLSDPIGLWLGHLMFDSIFSVILATIVVVVWATASNQFHGLGFFWLILVLYGIVGTLFAYCISLLMTSPLASFAAVAAYQIIMFILYLAGYMLTLTYAKTSEAGRIITIIHFTVSILSPVASAIRAALVSVNLFSLLCNGSSPVTTSSMGTITTFGGPILYLFIYGLILLAILVWVDSGSIFPRRLSASRQQQQILSHLQDGQAPCSESKKDVVAEATSVSISNDLLRVLHITKSFGGNKVVDDVSLGVSRDTIFAMLGPNGAGKTTCFNIIRGDVVPEVGDALIKGVSVIHHPIVARVSLGVCPQFTAIDSQLTVREHLIIYGRLKGLRRGDLRNNVESLMRATALITFADRLASKLSGGNQRKLSLAIALLGNPSVILIDEFSTGIDAKMKRDMWGTLRNVSVGKAVIITTHSMEEASALANKVGILAKQMLAIGTPDSLAAQHATYEVHFSCPTREDVTKAQQLMALIPGSKMADDVATRFEVPIENVSLAQLFHLLAQNGDFAEYTVERAALESVFLRVIRENNVLEEDSEPSRARRWRLW</sequence>
<dbReference type="Proteomes" id="UP000054166">
    <property type="component" value="Unassembled WGS sequence"/>
</dbReference>
<dbReference type="STRING" id="765440.A0A0C3FTX2"/>
<dbReference type="InterPro" id="IPR013525">
    <property type="entry name" value="ABC2_TM"/>
</dbReference>
<feature type="transmembrane region" description="Helical" evidence="10">
    <location>
        <begin position="32"/>
        <end position="50"/>
    </location>
</feature>
<feature type="transmembrane region" description="Helical" evidence="10">
    <location>
        <begin position="334"/>
        <end position="353"/>
    </location>
</feature>
<evidence type="ECO:0000256" key="1">
    <source>
        <dbReference type="ARBA" id="ARBA00004141"/>
    </source>
</evidence>
<comment type="subcellular location">
    <subcellularLocation>
        <location evidence="1">Membrane</location>
        <topology evidence="1">Multi-pass membrane protein</topology>
    </subcellularLocation>
</comment>
<dbReference type="PROSITE" id="PS00211">
    <property type="entry name" value="ABC_TRANSPORTER_1"/>
    <property type="match status" value="2"/>
</dbReference>
<dbReference type="PROSITE" id="PS50893">
    <property type="entry name" value="ABC_TRANSPORTER_2"/>
    <property type="match status" value="2"/>
</dbReference>
<keyword evidence="6" id="KW-0547">Nucleotide-binding</keyword>
<gene>
    <name evidence="12" type="ORF">PILCRDRAFT_820710</name>
</gene>
<proteinExistence type="inferred from homology"/>
<dbReference type="SMART" id="SM00382">
    <property type="entry name" value="AAA"/>
    <property type="match status" value="2"/>
</dbReference>
<dbReference type="PANTHER" id="PTHR19229:SF36">
    <property type="entry name" value="ATP-BINDING CASSETTE SUB-FAMILY A MEMBER 2"/>
    <property type="match status" value="1"/>
</dbReference>